<keyword evidence="3" id="KW-0227">DNA damage</keyword>
<evidence type="ECO:0000256" key="3">
    <source>
        <dbReference type="ARBA" id="ARBA00022763"/>
    </source>
</evidence>
<accession>A0A839QBH2</accession>
<dbReference type="EMBL" id="JACHVU010000015">
    <property type="protein sequence ID" value="MBB2993310.1"/>
    <property type="molecule type" value="Genomic_DNA"/>
</dbReference>
<name>A0A839QBH2_MYCIR</name>
<evidence type="ECO:0000256" key="4">
    <source>
        <dbReference type="ARBA" id="ARBA00023204"/>
    </source>
</evidence>
<dbReference type="GO" id="GO:0005737">
    <property type="term" value="C:cytoplasm"/>
    <property type="evidence" value="ECO:0007669"/>
    <property type="project" value="TreeGrafter"/>
</dbReference>
<dbReference type="GO" id="GO:0008725">
    <property type="term" value="F:DNA-3-methyladenine glycosylase activity"/>
    <property type="evidence" value="ECO:0007669"/>
    <property type="project" value="TreeGrafter"/>
</dbReference>
<dbReference type="CDD" id="cd00056">
    <property type="entry name" value="ENDO3c"/>
    <property type="match status" value="1"/>
</dbReference>
<evidence type="ECO:0000313" key="6">
    <source>
        <dbReference type="Proteomes" id="UP000550501"/>
    </source>
</evidence>
<evidence type="ECO:0000313" key="5">
    <source>
        <dbReference type="EMBL" id="MBB2993310.1"/>
    </source>
</evidence>
<keyword evidence="4" id="KW-0234">DNA repair</keyword>
<gene>
    <name evidence="5" type="ORF">FHR72_004818</name>
</gene>
<dbReference type="RefSeq" id="WP_183473130.1">
    <property type="nucleotide sequence ID" value="NZ_JACHVU010000015.1"/>
</dbReference>
<proteinExistence type="predicted"/>
<dbReference type="InterPro" id="IPR051912">
    <property type="entry name" value="Alkylbase_DNA_Glycosylase/TA"/>
</dbReference>
<dbReference type="Proteomes" id="UP000550501">
    <property type="component" value="Unassembled WGS sequence"/>
</dbReference>
<dbReference type="Gene3D" id="1.10.340.30">
    <property type="entry name" value="Hypothetical protein, domain 2"/>
    <property type="match status" value="1"/>
</dbReference>
<dbReference type="GO" id="GO:0006307">
    <property type="term" value="P:DNA alkylation repair"/>
    <property type="evidence" value="ECO:0007669"/>
    <property type="project" value="TreeGrafter"/>
</dbReference>
<dbReference type="InterPro" id="IPR003265">
    <property type="entry name" value="HhH-GPD_domain"/>
</dbReference>
<dbReference type="SUPFAM" id="SSF48150">
    <property type="entry name" value="DNA-glycosylase"/>
    <property type="match status" value="1"/>
</dbReference>
<comment type="caution">
    <text evidence="5">The sequence shown here is derived from an EMBL/GenBank/DDBJ whole genome shotgun (WGS) entry which is preliminary data.</text>
</comment>
<dbReference type="GO" id="GO:0032993">
    <property type="term" value="C:protein-DNA complex"/>
    <property type="evidence" value="ECO:0007669"/>
    <property type="project" value="TreeGrafter"/>
</dbReference>
<dbReference type="InterPro" id="IPR011257">
    <property type="entry name" value="DNA_glycosylase"/>
</dbReference>
<dbReference type="GO" id="GO:0032131">
    <property type="term" value="F:alkylated DNA binding"/>
    <property type="evidence" value="ECO:0007669"/>
    <property type="project" value="TreeGrafter"/>
</dbReference>
<dbReference type="PANTHER" id="PTHR43003">
    <property type="entry name" value="DNA-3-METHYLADENINE GLYCOSYLASE"/>
    <property type="match status" value="1"/>
</dbReference>
<dbReference type="EC" id="3.2.2.21" evidence="2"/>
<comment type="catalytic activity">
    <reaction evidence="1">
        <text>Hydrolysis of alkylated DNA, releasing 3-methyladenine, 3-methylguanine, 7-methylguanine and 7-methyladenine.</text>
        <dbReference type="EC" id="3.2.2.21"/>
    </reaction>
</comment>
<sequence length="314" mass="33753">MGSTASVVFAGPVRLAWTLAPLRRGSADPCHHDAADGSIWRTSLMRSGPVTARISRSVSEATSAEGTRRQSTVECEAWGPGAAEFLETLPALVGADDSCEGFDPREPTVAAAHRKSPHLRLGRTGRVMEALIPAILEQRVVGKDARRAWRLLVTKYGAPAPGPAPARLRVPPTAEAWRRVPSWEFHLANVDPGRARTIVGCAQRADALERLVSRSAEDARAAMMSLPGIGIWTAAETAQRAFGDADALSVGDYHLAKIIGWTLLGHPIDDAGMVELLAPLQPHRHRAVRHLEVSGMTVNPRFGPRLSIPNLADL</sequence>
<reference evidence="5 6" key="1">
    <citation type="submission" date="2020-08" db="EMBL/GenBank/DDBJ databases">
        <title>The Agave Microbiome: Exploring the role of microbial communities in plant adaptations to desert environments.</title>
        <authorList>
            <person name="Partida-Martinez L.P."/>
        </authorList>
    </citation>
    <scope>NUCLEOTIDE SEQUENCE [LARGE SCALE GENOMIC DNA]</scope>
    <source>
        <strain evidence="5 6">AT2.18</strain>
    </source>
</reference>
<dbReference type="PANTHER" id="PTHR43003:SF6">
    <property type="entry name" value="DNA GLYCOSYLASE"/>
    <property type="match status" value="1"/>
</dbReference>
<keyword evidence="6" id="KW-1185">Reference proteome</keyword>
<protein>
    <recommendedName>
        <fullName evidence="2">DNA-3-methyladenine glycosylase II</fullName>
        <ecNumber evidence="2">3.2.2.21</ecNumber>
    </recommendedName>
</protein>
<dbReference type="GO" id="GO:0043916">
    <property type="term" value="F:DNA-7-methylguanine glycosylase activity"/>
    <property type="evidence" value="ECO:0007669"/>
    <property type="project" value="TreeGrafter"/>
</dbReference>
<organism evidence="5 6">
    <name type="scientific">Mycolicibacterium iranicum</name>
    <name type="common">Mycobacterium iranicum</name>
    <dbReference type="NCBI Taxonomy" id="912594"/>
    <lineage>
        <taxon>Bacteria</taxon>
        <taxon>Bacillati</taxon>
        <taxon>Actinomycetota</taxon>
        <taxon>Actinomycetes</taxon>
        <taxon>Mycobacteriales</taxon>
        <taxon>Mycobacteriaceae</taxon>
        <taxon>Mycolicibacterium</taxon>
    </lineage>
</organism>
<dbReference type="AlphaFoldDB" id="A0A839QBH2"/>
<evidence type="ECO:0000256" key="2">
    <source>
        <dbReference type="ARBA" id="ARBA00012000"/>
    </source>
</evidence>
<evidence type="ECO:0000256" key="1">
    <source>
        <dbReference type="ARBA" id="ARBA00000086"/>
    </source>
</evidence>
<dbReference type="GO" id="GO:0006285">
    <property type="term" value="P:base-excision repair, AP site formation"/>
    <property type="evidence" value="ECO:0007669"/>
    <property type="project" value="TreeGrafter"/>
</dbReference>